<name>A0A3S2W417_9HYPH</name>
<proteinExistence type="inferred from homology"/>
<comment type="caution">
    <text evidence="7">The sequence shown here is derived from an EMBL/GenBank/DDBJ whole genome shotgun (WGS) entry which is preliminary data.</text>
</comment>
<dbReference type="OrthoDB" id="266140at2"/>
<dbReference type="EMBL" id="SACP01000047">
    <property type="protein sequence ID" value="RVU13156.1"/>
    <property type="molecule type" value="Genomic_DNA"/>
</dbReference>
<evidence type="ECO:0000259" key="6">
    <source>
        <dbReference type="Pfam" id="PF01343"/>
    </source>
</evidence>
<keyword evidence="4" id="KW-0720">Serine protease</keyword>
<feature type="domain" description="Peptidase S49" evidence="6">
    <location>
        <begin position="142"/>
        <end position="284"/>
    </location>
</feature>
<dbReference type="GO" id="GO:0006508">
    <property type="term" value="P:proteolysis"/>
    <property type="evidence" value="ECO:0007669"/>
    <property type="project" value="UniProtKB-KW"/>
</dbReference>
<evidence type="ECO:0000313" key="8">
    <source>
        <dbReference type="Proteomes" id="UP000286997"/>
    </source>
</evidence>
<dbReference type="PANTHER" id="PTHR33209:SF1">
    <property type="entry name" value="PEPTIDASE S49 DOMAIN-CONTAINING PROTEIN"/>
    <property type="match status" value="1"/>
</dbReference>
<dbReference type="CDD" id="cd07022">
    <property type="entry name" value="S49_Sppa_36K_type"/>
    <property type="match status" value="1"/>
</dbReference>
<evidence type="ECO:0000256" key="4">
    <source>
        <dbReference type="ARBA" id="ARBA00022825"/>
    </source>
</evidence>
<sequence>MSNLMAALFPEGRGALVDEGAAGEIAACLSAAMSDPRAPELMSVQGAAEDGFWPAPGHWMTAYRPYVVANGVLQIPVKGVLLANLSLAWGAYATGYVYIRRALERGLADPQVKGIALLCDSPGGEVAGNFDLVDAIFAARGTKPIRAFAHERAYSAAYSIASAADRIVVSRTGGVGSVGVVTSHTDASVALERAGLKVTFIFAGRHKVDGNPTEPLPDAVKARWQARIDELMDVFVATVARNRGMKAEAVRATEALTYTASQSIAAGLADEIGSLADAVAAFAADLNPSSEDETMSTITEADHAAAVASARSAGETAGQAAGAASAKTRIQAILGADEANGRETLAQHFAFQTDLPAEAAVAALGAAPKAAAPGGSGLAADMAREGQPNLGAPPADQSRMSETDKGAAAAKALLGKA</sequence>
<dbReference type="Proteomes" id="UP000286997">
    <property type="component" value="Unassembled WGS sequence"/>
</dbReference>
<evidence type="ECO:0000256" key="2">
    <source>
        <dbReference type="ARBA" id="ARBA00022670"/>
    </source>
</evidence>
<reference evidence="7 8" key="1">
    <citation type="submission" date="2019-01" db="EMBL/GenBank/DDBJ databases">
        <authorList>
            <person name="Chen W.-M."/>
        </authorList>
    </citation>
    <scope>NUCLEOTIDE SEQUENCE [LARGE SCALE GENOMIC DNA]</scope>
    <source>
        <strain evidence="7 8">TER-1</strain>
    </source>
</reference>
<evidence type="ECO:0000256" key="5">
    <source>
        <dbReference type="SAM" id="MobiDB-lite"/>
    </source>
</evidence>
<evidence type="ECO:0000313" key="7">
    <source>
        <dbReference type="EMBL" id="RVU13156.1"/>
    </source>
</evidence>
<accession>A0A3S2W417</accession>
<dbReference type="SUPFAM" id="SSF52096">
    <property type="entry name" value="ClpP/crotonase"/>
    <property type="match status" value="1"/>
</dbReference>
<feature type="region of interest" description="Disordered" evidence="5">
    <location>
        <begin position="373"/>
        <end position="417"/>
    </location>
</feature>
<keyword evidence="3" id="KW-0378">Hydrolase</keyword>
<keyword evidence="2" id="KW-0645">Protease</keyword>
<evidence type="ECO:0000256" key="3">
    <source>
        <dbReference type="ARBA" id="ARBA00022801"/>
    </source>
</evidence>
<dbReference type="InterPro" id="IPR029045">
    <property type="entry name" value="ClpP/crotonase-like_dom_sf"/>
</dbReference>
<dbReference type="RefSeq" id="WP_127733976.1">
    <property type="nucleotide sequence ID" value="NZ_SACP01000047.1"/>
</dbReference>
<evidence type="ECO:0000256" key="1">
    <source>
        <dbReference type="ARBA" id="ARBA00008683"/>
    </source>
</evidence>
<dbReference type="InterPro" id="IPR002142">
    <property type="entry name" value="Peptidase_S49"/>
</dbReference>
<keyword evidence="8" id="KW-1185">Reference proteome</keyword>
<dbReference type="Gene3D" id="6.20.330.10">
    <property type="match status" value="1"/>
</dbReference>
<comment type="similarity">
    <text evidence="1">Belongs to the peptidase S49 family.</text>
</comment>
<dbReference type="Gene3D" id="3.90.226.10">
    <property type="entry name" value="2-enoyl-CoA Hydratase, Chain A, domain 1"/>
    <property type="match status" value="1"/>
</dbReference>
<dbReference type="GO" id="GO:0008236">
    <property type="term" value="F:serine-type peptidase activity"/>
    <property type="evidence" value="ECO:0007669"/>
    <property type="project" value="UniProtKB-KW"/>
</dbReference>
<dbReference type="AlphaFoldDB" id="A0A3S2W417"/>
<gene>
    <name evidence="7" type="ORF">EOE48_26980</name>
</gene>
<dbReference type="PANTHER" id="PTHR33209">
    <property type="entry name" value="PROTEASE 4"/>
    <property type="match status" value="1"/>
</dbReference>
<feature type="compositionally biased region" description="Low complexity" evidence="5">
    <location>
        <begin position="406"/>
        <end position="417"/>
    </location>
</feature>
<dbReference type="InterPro" id="IPR033855">
    <property type="entry name" value="Protein_C"/>
</dbReference>
<organism evidence="7 8">
    <name type="scientific">Methylobacterium oryzihabitans</name>
    <dbReference type="NCBI Taxonomy" id="2499852"/>
    <lineage>
        <taxon>Bacteria</taxon>
        <taxon>Pseudomonadati</taxon>
        <taxon>Pseudomonadota</taxon>
        <taxon>Alphaproteobacteria</taxon>
        <taxon>Hyphomicrobiales</taxon>
        <taxon>Methylobacteriaceae</taxon>
        <taxon>Methylobacterium</taxon>
    </lineage>
</organism>
<dbReference type="Pfam" id="PF01343">
    <property type="entry name" value="Peptidase_S49"/>
    <property type="match status" value="1"/>
</dbReference>
<protein>
    <submittedName>
        <fullName evidence="7">S49 family peptidase</fullName>
    </submittedName>
</protein>